<dbReference type="Pfam" id="PF00440">
    <property type="entry name" value="TetR_N"/>
    <property type="match status" value="1"/>
</dbReference>
<keyword evidence="2 4" id="KW-0238">DNA-binding</keyword>
<dbReference type="GO" id="GO:0003700">
    <property type="term" value="F:DNA-binding transcription factor activity"/>
    <property type="evidence" value="ECO:0007669"/>
    <property type="project" value="TreeGrafter"/>
</dbReference>
<accession>A0A7Z1DYS4</accession>
<feature type="domain" description="HTH tetR-type" evidence="5">
    <location>
        <begin position="20"/>
        <end position="80"/>
    </location>
</feature>
<evidence type="ECO:0000313" key="7">
    <source>
        <dbReference type="Proteomes" id="UP000216984"/>
    </source>
</evidence>
<dbReference type="Pfam" id="PF17928">
    <property type="entry name" value="TetR_C_22"/>
    <property type="match status" value="1"/>
</dbReference>
<dbReference type="Proteomes" id="UP000216984">
    <property type="component" value="Unassembled WGS sequence"/>
</dbReference>
<proteinExistence type="predicted"/>
<protein>
    <submittedName>
        <fullName evidence="6">TetR family transcriptional regulator</fullName>
    </submittedName>
</protein>
<evidence type="ECO:0000256" key="3">
    <source>
        <dbReference type="ARBA" id="ARBA00023163"/>
    </source>
</evidence>
<dbReference type="RefSeq" id="WP_094624173.1">
    <property type="nucleotide sequence ID" value="NZ_NEFY01000002.1"/>
</dbReference>
<dbReference type="EMBL" id="NEFY01000002">
    <property type="protein sequence ID" value="OZC37337.1"/>
    <property type="molecule type" value="Genomic_DNA"/>
</dbReference>
<comment type="caution">
    <text evidence="6">The sequence shown here is derived from an EMBL/GenBank/DDBJ whole genome shotgun (WGS) entry which is preliminary data.</text>
</comment>
<dbReference type="InterPro" id="IPR050109">
    <property type="entry name" value="HTH-type_TetR-like_transc_reg"/>
</dbReference>
<evidence type="ECO:0000259" key="5">
    <source>
        <dbReference type="PROSITE" id="PS50977"/>
    </source>
</evidence>
<evidence type="ECO:0000256" key="4">
    <source>
        <dbReference type="PROSITE-ProRule" id="PRU00335"/>
    </source>
</evidence>
<sequence>MTDESIDVTPRRKPVQARSRERVDAILRHAAAIFHENGVDGTSMSAIARQSDMSLASLYRYFPNKAAIVHAIAEGHVEKMERALREKLPKLGLDEAIEVLIEQFYTFYRTEPAYSAIWSGVEAMPELRDLDLRELYNNASDLDARLQQEYPNLPDDRRWNASLLLPRAAGSILRLAATLPDQQGRQLVGELKVMTQAYVAELIRQER</sequence>
<dbReference type="SUPFAM" id="SSF46689">
    <property type="entry name" value="Homeodomain-like"/>
    <property type="match status" value="1"/>
</dbReference>
<keyword evidence="7" id="KW-1185">Reference proteome</keyword>
<dbReference type="InterPro" id="IPR001647">
    <property type="entry name" value="HTH_TetR"/>
</dbReference>
<name>A0A7Z1DYS4_9GAMM</name>
<dbReference type="PRINTS" id="PR00455">
    <property type="entry name" value="HTHTETR"/>
</dbReference>
<keyword evidence="1" id="KW-0805">Transcription regulation</keyword>
<keyword evidence="3" id="KW-0804">Transcription</keyword>
<dbReference type="PANTHER" id="PTHR30055:SF234">
    <property type="entry name" value="HTH-TYPE TRANSCRIPTIONAL REGULATOR BETI"/>
    <property type="match status" value="1"/>
</dbReference>
<gene>
    <name evidence="6" type="ORF">B9Q17_04230</name>
</gene>
<evidence type="ECO:0000313" key="6">
    <source>
        <dbReference type="EMBL" id="OZC37337.1"/>
    </source>
</evidence>
<dbReference type="PANTHER" id="PTHR30055">
    <property type="entry name" value="HTH-TYPE TRANSCRIPTIONAL REGULATOR RUTR"/>
    <property type="match status" value="1"/>
</dbReference>
<dbReference type="GO" id="GO:0000976">
    <property type="term" value="F:transcription cis-regulatory region binding"/>
    <property type="evidence" value="ECO:0007669"/>
    <property type="project" value="TreeGrafter"/>
</dbReference>
<feature type="DNA-binding region" description="H-T-H motif" evidence="4">
    <location>
        <begin position="43"/>
        <end position="62"/>
    </location>
</feature>
<dbReference type="InterPro" id="IPR041674">
    <property type="entry name" value="TetR_C_22"/>
</dbReference>
<dbReference type="InterPro" id="IPR009057">
    <property type="entry name" value="Homeodomain-like_sf"/>
</dbReference>
<evidence type="ECO:0000256" key="2">
    <source>
        <dbReference type="ARBA" id="ARBA00023125"/>
    </source>
</evidence>
<organism evidence="6 7">
    <name type="scientific">Marinobacter vinifirmus</name>
    <dbReference type="NCBI Taxonomy" id="355591"/>
    <lineage>
        <taxon>Bacteria</taxon>
        <taxon>Pseudomonadati</taxon>
        <taxon>Pseudomonadota</taxon>
        <taxon>Gammaproteobacteria</taxon>
        <taxon>Pseudomonadales</taxon>
        <taxon>Marinobacteraceae</taxon>
        <taxon>Marinobacter</taxon>
    </lineage>
</organism>
<dbReference type="PROSITE" id="PS50977">
    <property type="entry name" value="HTH_TETR_2"/>
    <property type="match status" value="1"/>
</dbReference>
<reference evidence="6 7" key="1">
    <citation type="submission" date="2017-06" db="EMBL/GenBank/DDBJ databases">
        <title>Draft genome sequence of the halophilic bacterium Marinobacter vinifirmus FB1.</title>
        <authorList>
            <person name="Stepanov V.G."/>
            <person name="Roberts D.J."/>
            <person name="Fox G.E."/>
        </authorList>
    </citation>
    <scope>NUCLEOTIDE SEQUENCE [LARGE SCALE GENOMIC DNA]</scope>
    <source>
        <strain evidence="6 7">FB1</strain>
    </source>
</reference>
<dbReference type="AlphaFoldDB" id="A0A7Z1DYS4"/>
<evidence type="ECO:0000256" key="1">
    <source>
        <dbReference type="ARBA" id="ARBA00023015"/>
    </source>
</evidence>
<dbReference type="Gene3D" id="1.10.357.10">
    <property type="entry name" value="Tetracycline Repressor, domain 2"/>
    <property type="match status" value="1"/>
</dbReference>